<feature type="compositionally biased region" description="Basic and acidic residues" evidence="1">
    <location>
        <begin position="79"/>
        <end position="90"/>
    </location>
</feature>
<protein>
    <submittedName>
        <fullName evidence="4">Protein angel homolog 1 isoform X1</fullName>
    </submittedName>
</protein>
<evidence type="ECO:0000313" key="3">
    <source>
        <dbReference type="Proteomes" id="UP000515152"/>
    </source>
</evidence>
<dbReference type="InterPro" id="IPR005135">
    <property type="entry name" value="Endo/exonuclease/phosphatase"/>
</dbReference>
<dbReference type="PANTHER" id="PTHR12121">
    <property type="entry name" value="CARBON CATABOLITE REPRESSOR PROTEIN 4"/>
    <property type="match status" value="1"/>
</dbReference>
<dbReference type="OrthoDB" id="10253982at2759"/>
<dbReference type="GeneID" id="105893160"/>
<dbReference type="CTD" id="23357"/>
<proteinExistence type="predicted"/>
<keyword evidence="3" id="KW-1185">Reference proteome</keyword>
<dbReference type="Gene3D" id="3.60.10.10">
    <property type="entry name" value="Endonuclease/exonuclease/phosphatase"/>
    <property type="match status" value="1"/>
</dbReference>
<organism evidence="3 4">
    <name type="scientific">Clupea harengus</name>
    <name type="common">Atlantic herring</name>
    <dbReference type="NCBI Taxonomy" id="7950"/>
    <lineage>
        <taxon>Eukaryota</taxon>
        <taxon>Metazoa</taxon>
        <taxon>Chordata</taxon>
        <taxon>Craniata</taxon>
        <taxon>Vertebrata</taxon>
        <taxon>Euteleostomi</taxon>
        <taxon>Actinopterygii</taxon>
        <taxon>Neopterygii</taxon>
        <taxon>Teleostei</taxon>
        <taxon>Clupei</taxon>
        <taxon>Clupeiformes</taxon>
        <taxon>Clupeoidei</taxon>
        <taxon>Clupeidae</taxon>
        <taxon>Clupea</taxon>
    </lineage>
</organism>
<dbReference type="PANTHER" id="PTHR12121:SF28">
    <property type="entry name" value="PROTEIN ANGEL HOMOLOG 1"/>
    <property type="match status" value="1"/>
</dbReference>
<dbReference type="GO" id="GO:0000175">
    <property type="term" value="F:3'-5'-RNA exonuclease activity"/>
    <property type="evidence" value="ECO:0007669"/>
    <property type="project" value="TreeGrafter"/>
</dbReference>
<dbReference type="SUPFAM" id="SSF56219">
    <property type="entry name" value="DNase I-like"/>
    <property type="match status" value="1"/>
</dbReference>
<accession>A0A6P3VMD3</accession>
<dbReference type="AlphaFoldDB" id="A0A6P3VMD3"/>
<dbReference type="InterPro" id="IPR050410">
    <property type="entry name" value="CCR4/nocturin_mRNA_transcr"/>
</dbReference>
<reference evidence="4" key="1">
    <citation type="submission" date="2025-08" db="UniProtKB">
        <authorList>
            <consortium name="RefSeq"/>
        </authorList>
    </citation>
    <scope>IDENTIFICATION</scope>
</reference>
<evidence type="ECO:0000256" key="1">
    <source>
        <dbReference type="SAM" id="MobiDB-lite"/>
    </source>
</evidence>
<dbReference type="KEGG" id="char:105893160"/>
<dbReference type="RefSeq" id="XP_012674985.2">
    <property type="nucleotide sequence ID" value="XM_012819531.3"/>
</dbReference>
<dbReference type="InterPro" id="IPR036691">
    <property type="entry name" value="Endo/exonu/phosph_ase_sf"/>
</dbReference>
<sequence>MFKYFYWRIVIYKVNCVSVDFPTEALVRRASSVLMNGKDGCDTGGAPPQSLTKCQSALLDEWLDQSRNSEKTVGNGESKGVEEMEEERQNKKATPLSSGCITCPTDEDTFRERKTERIGPEEEAKAQEAVVPPIYRTSESHIVSCQMAVGNTSQEEIGRKRNYWEMALLVAQGGESVSTNENQDSGVEVFIALAELGTHPHSCSSNPQEPPIMDCPVWDLRALLAENQTWDSQTQSNTEAQPELHRWHFPVGHGLADMVHRPYWQFPAMSYYPALQESTEFKVMWRVWEDLDGTQAEPSVPPTTGQGPESVFEFTVMSYNILAQYLLEGHPELYIHCSDKVLVWSTRLKGIIQEIKTWRPDILCLQEAQEIHFQKQLQPVLSDLGYTCVYKRRTGSKTDGCAVCYQHSRFFQLSVSLLELRREGCELLDRDNVAIVLLLQPVTSQSPDQTGTPICVATTHLLFNPRRGDIKLAQLVMVLAEVDNVVRRCKAIGRECEVVLCGDFNSFPNMPLYQFIKTGQLYYHGLPTWMISGQEDLSHQTHPRRVYAPLLPSSLGINDNCQYVTAKQTESPPSGKLKYSQGFLLQLRYCPGACERPRDLALIPGVTDNTPDQHEKQPCTPTFSNTVCHCLNLSSAYSHFITGTDRQEVTTLHSNAGATVDYIFYSARTERIRGQTDKRLHGGLEQIGRLALLTEDDLWSLRGLPNEVFPSDHLSLLAKFKLRISPL</sequence>
<feature type="domain" description="Endonuclease/exonuclease/phosphatase" evidence="2">
    <location>
        <begin position="317"/>
        <end position="713"/>
    </location>
</feature>
<feature type="region of interest" description="Disordered" evidence="1">
    <location>
        <begin position="65"/>
        <end position="98"/>
    </location>
</feature>
<name>A0A6P3VMD3_CLUHA</name>
<gene>
    <name evidence="4" type="primary">angel1</name>
</gene>
<evidence type="ECO:0000313" key="4">
    <source>
        <dbReference type="RefSeq" id="XP_012674985.2"/>
    </source>
</evidence>
<dbReference type="Pfam" id="PF03372">
    <property type="entry name" value="Exo_endo_phos"/>
    <property type="match status" value="1"/>
</dbReference>
<dbReference type="Proteomes" id="UP000515152">
    <property type="component" value="Chromosome 14"/>
</dbReference>
<evidence type="ECO:0000259" key="2">
    <source>
        <dbReference type="Pfam" id="PF03372"/>
    </source>
</evidence>